<dbReference type="CDD" id="cd01140">
    <property type="entry name" value="FatB"/>
    <property type="match status" value="1"/>
</dbReference>
<name>A0A372KP17_9STRE</name>
<feature type="chain" id="PRO_5044585512" evidence="6">
    <location>
        <begin position="27"/>
        <end position="359"/>
    </location>
</feature>
<protein>
    <submittedName>
        <fullName evidence="10">Siderophore ABC transporter substrate-binding protein</fullName>
    </submittedName>
</protein>
<evidence type="ECO:0000256" key="4">
    <source>
        <dbReference type="ARBA" id="ARBA00022729"/>
    </source>
</evidence>
<accession>A0A346NCE3</accession>
<evidence type="ECO:0000256" key="6">
    <source>
        <dbReference type="SAM" id="SignalP"/>
    </source>
</evidence>
<reference evidence="8" key="4">
    <citation type="journal article" date="2019" name="Int. J. Syst. Evol. Microbiol.">
        <title>Streptococcus chenjunshii sp. nov. isolated from feces of Tibetan antelopes.</title>
        <authorList>
            <person name="Tian Z."/>
            <person name="Lu S."/>
            <person name="Jin D."/>
            <person name="Yang J."/>
            <person name="Pu J."/>
            <person name="Lai X.H."/>
            <person name="Bai X.N."/>
            <person name="Wu X.M."/>
            <person name="Li J."/>
            <person name="Wang S."/>
            <person name="Xu J."/>
        </authorList>
    </citation>
    <scope>NUCLEOTIDE SEQUENCE</scope>
    <source>
        <strain evidence="8">Z15</strain>
    </source>
</reference>
<evidence type="ECO:0000313" key="13">
    <source>
        <dbReference type="Proteomes" id="UP000264056"/>
    </source>
</evidence>
<dbReference type="AlphaFoldDB" id="A0A372KP17"/>
<dbReference type="Gene3D" id="3.40.50.1980">
    <property type="entry name" value="Nitrogenase molybdenum iron protein domain"/>
    <property type="match status" value="2"/>
</dbReference>
<dbReference type="InterPro" id="IPR002491">
    <property type="entry name" value="ABC_transptr_periplasmic_BD"/>
</dbReference>
<evidence type="ECO:0000256" key="2">
    <source>
        <dbReference type="ARBA" id="ARBA00008814"/>
    </source>
</evidence>
<dbReference type="OrthoDB" id="63946at2"/>
<feature type="compositionally biased region" description="Polar residues" evidence="5">
    <location>
        <begin position="37"/>
        <end position="60"/>
    </location>
</feature>
<reference evidence="9 13" key="1">
    <citation type="submission" date="2018-08" db="EMBL/GenBank/DDBJ databases">
        <title>Draft genome of Streptococcus sp .nov. Z2.</title>
        <authorList>
            <person name="Tian Z."/>
        </authorList>
    </citation>
    <scope>NUCLEOTIDE SEQUENCE [LARGE SCALE GENOMIC DNA]</scope>
    <source>
        <strain evidence="9 13">Z2</strain>
    </source>
</reference>
<dbReference type="KEGG" id="schj:DDV21_006150"/>
<feature type="domain" description="Fe/B12 periplasmic-binding" evidence="7">
    <location>
        <begin position="84"/>
        <end position="359"/>
    </location>
</feature>
<evidence type="ECO:0000259" key="7">
    <source>
        <dbReference type="PROSITE" id="PS50983"/>
    </source>
</evidence>
<evidence type="ECO:0000256" key="1">
    <source>
        <dbReference type="ARBA" id="ARBA00004196"/>
    </source>
</evidence>
<dbReference type="EMBL" id="QVQZ01000001">
    <property type="protein sequence ID" value="RFU54040.1"/>
    <property type="molecule type" value="Genomic_DNA"/>
</dbReference>
<reference evidence="11" key="3">
    <citation type="submission" date="2018-08" db="EMBL/GenBank/DDBJ databases">
        <title>Streptococcus chenjunshii sp. nov., isolated from stools sample of the Tibetan antelope in the Qinghai-Tibet plateau, China.</title>
        <authorList>
            <person name="Tian Z."/>
        </authorList>
    </citation>
    <scope>NUCLEOTIDE SEQUENCE [LARGE SCALE GENOMIC DNA]</scope>
    <source>
        <strain evidence="11">Z15</strain>
    </source>
</reference>
<dbReference type="EMBL" id="QVQY01000003">
    <property type="protein sequence ID" value="RFU51719.1"/>
    <property type="molecule type" value="Genomic_DNA"/>
</dbReference>
<dbReference type="Proteomes" id="UP000262901">
    <property type="component" value="Unassembled WGS sequence"/>
</dbReference>
<evidence type="ECO:0000313" key="9">
    <source>
        <dbReference type="EMBL" id="RFU51719.1"/>
    </source>
</evidence>
<dbReference type="SUPFAM" id="SSF53807">
    <property type="entry name" value="Helical backbone' metal receptor"/>
    <property type="match status" value="1"/>
</dbReference>
<dbReference type="Proteomes" id="UP000264056">
    <property type="component" value="Unassembled WGS sequence"/>
</dbReference>
<keyword evidence="3" id="KW-0813">Transport</keyword>
<evidence type="ECO:0000313" key="8">
    <source>
        <dbReference type="EMBL" id="AXQ78688.1"/>
    </source>
</evidence>
<dbReference type="Proteomes" id="UP000246115">
    <property type="component" value="Chromosome"/>
</dbReference>
<sequence>MKLNKPVLFAGFLLVLAFLALPSVFAADKTVKIKNDYTISSDSGRGNRGQNSDSGNQNRSGQREEAGEEQQVSETVEVPVNPKKVLVFDMGALDTITALGKEDSVAGLPKAQNATDKLSEDMQKIYNDDKYQDIGTLFEPNFETIASIQPDVIFLGARMANSDNIEQLKEAAPDAVLVYASTDSEKGFTEAVKERVTMFGKIYNQAKKAKKYNKKITKAMNNLQKMIKDKDAPSALFVMANSGELLSQSPDGRFGWLFSEAGLTAVNNEEEASPHGSQVSYEYLSEKNPYYLFVLDRGATIGQGASAEELLNNDVLKDTDAIKNNRVLQVNGQDWYINSGGVRVTLRMIKEVQDFVDSH</sequence>
<dbReference type="PROSITE" id="PS50983">
    <property type="entry name" value="FE_B12_PBP"/>
    <property type="match status" value="1"/>
</dbReference>
<organism evidence="10 12">
    <name type="scientific">Streptococcus chenjunshii</name>
    <dbReference type="NCBI Taxonomy" id="2173853"/>
    <lineage>
        <taxon>Bacteria</taxon>
        <taxon>Bacillati</taxon>
        <taxon>Bacillota</taxon>
        <taxon>Bacilli</taxon>
        <taxon>Lactobacillales</taxon>
        <taxon>Streptococcaceae</taxon>
        <taxon>Streptococcus</taxon>
    </lineage>
</organism>
<proteinExistence type="inferred from homology"/>
<evidence type="ECO:0000313" key="12">
    <source>
        <dbReference type="Proteomes" id="UP000262901"/>
    </source>
</evidence>
<keyword evidence="4 6" id="KW-0732">Signal</keyword>
<gene>
    <name evidence="8" type="ORF">DDV21_006150</name>
    <name evidence="9" type="ORF">DDV22_02390</name>
    <name evidence="10" type="ORF">DDV23_00450</name>
</gene>
<evidence type="ECO:0000256" key="3">
    <source>
        <dbReference type="ARBA" id="ARBA00022448"/>
    </source>
</evidence>
<dbReference type="InterPro" id="IPR051313">
    <property type="entry name" value="Bact_iron-sidero_bind"/>
</dbReference>
<dbReference type="GO" id="GO:1901678">
    <property type="term" value="P:iron coordination entity transport"/>
    <property type="evidence" value="ECO:0007669"/>
    <property type="project" value="UniProtKB-ARBA"/>
</dbReference>
<dbReference type="PANTHER" id="PTHR30532:SF28">
    <property type="entry name" value="PETROBACTIN-BINDING PROTEIN YCLQ"/>
    <property type="match status" value="1"/>
</dbReference>
<comment type="similarity">
    <text evidence="2">Belongs to the bacterial solute-binding protein 8 family.</text>
</comment>
<evidence type="ECO:0000313" key="10">
    <source>
        <dbReference type="EMBL" id="RFU54040.1"/>
    </source>
</evidence>
<dbReference type="GO" id="GO:0030288">
    <property type="term" value="C:outer membrane-bounded periplasmic space"/>
    <property type="evidence" value="ECO:0007669"/>
    <property type="project" value="TreeGrafter"/>
</dbReference>
<evidence type="ECO:0000256" key="5">
    <source>
        <dbReference type="SAM" id="MobiDB-lite"/>
    </source>
</evidence>
<keyword evidence="13" id="KW-1185">Reference proteome</keyword>
<comment type="subcellular location">
    <subcellularLocation>
        <location evidence="1">Cell envelope</location>
    </subcellularLocation>
</comment>
<dbReference type="EMBL" id="CP031733">
    <property type="protein sequence ID" value="AXQ78688.1"/>
    <property type="molecule type" value="Genomic_DNA"/>
</dbReference>
<feature type="signal peptide" evidence="6">
    <location>
        <begin position="1"/>
        <end position="26"/>
    </location>
</feature>
<reference evidence="10 12" key="2">
    <citation type="submission" date="2018-08" db="EMBL/GenBank/DDBJ databases">
        <title>Draft genome of Streptococcus sp. nov. Z1.</title>
        <authorList>
            <person name="Tian Z."/>
        </authorList>
    </citation>
    <scope>NUCLEOTIDE SEQUENCE [LARGE SCALE GENOMIC DNA]</scope>
    <source>
        <strain evidence="10">Z1</strain>
        <strain evidence="12">Z1(2018)</strain>
    </source>
</reference>
<dbReference type="InterPro" id="IPR033870">
    <property type="entry name" value="FatB"/>
</dbReference>
<evidence type="ECO:0000313" key="11">
    <source>
        <dbReference type="Proteomes" id="UP000246115"/>
    </source>
</evidence>
<accession>A0A372KP17</accession>
<feature type="region of interest" description="Disordered" evidence="5">
    <location>
        <begin position="37"/>
        <end position="76"/>
    </location>
</feature>
<dbReference type="PANTHER" id="PTHR30532">
    <property type="entry name" value="IRON III DICITRATE-BINDING PERIPLASMIC PROTEIN"/>
    <property type="match status" value="1"/>
</dbReference>
<dbReference type="Pfam" id="PF01497">
    <property type="entry name" value="Peripla_BP_2"/>
    <property type="match status" value="1"/>
</dbReference>